<dbReference type="Proteomes" id="UP000005546">
    <property type="component" value="Unassembled WGS sequence"/>
</dbReference>
<dbReference type="AlphaFoldDB" id="F3QQ76"/>
<name>F3QQ76_9BACT</name>
<dbReference type="HOGENOM" id="CLU_3314154_0_0_10"/>
<dbReference type="STRING" id="762982.HMPREF9442_00314"/>
<gene>
    <name evidence="1" type="ORF">HMPREF9442_00314</name>
</gene>
<accession>F3QQ76</accession>
<dbReference type="EMBL" id="AFBR01000008">
    <property type="protein sequence ID" value="EGG57367.1"/>
    <property type="molecule type" value="Genomic_DNA"/>
</dbReference>
<comment type="caution">
    <text evidence="1">The sequence shown here is derived from an EMBL/GenBank/DDBJ whole genome shotgun (WGS) entry which is preliminary data.</text>
</comment>
<evidence type="ECO:0000313" key="1">
    <source>
        <dbReference type="EMBL" id="EGG57367.1"/>
    </source>
</evidence>
<organism evidence="1 2">
    <name type="scientific">Paraprevotella xylaniphila YIT 11841</name>
    <dbReference type="NCBI Taxonomy" id="762982"/>
    <lineage>
        <taxon>Bacteria</taxon>
        <taxon>Pseudomonadati</taxon>
        <taxon>Bacteroidota</taxon>
        <taxon>Bacteroidia</taxon>
        <taxon>Bacteroidales</taxon>
        <taxon>Prevotellaceae</taxon>
        <taxon>Paraprevotella</taxon>
    </lineage>
</organism>
<evidence type="ECO:0000313" key="2">
    <source>
        <dbReference type="Proteomes" id="UP000005546"/>
    </source>
</evidence>
<proteinExistence type="predicted"/>
<keyword evidence="2" id="KW-1185">Reference proteome</keyword>
<reference evidence="1 2" key="1">
    <citation type="submission" date="2011-02" db="EMBL/GenBank/DDBJ databases">
        <authorList>
            <person name="Weinstock G."/>
            <person name="Sodergren E."/>
            <person name="Clifton S."/>
            <person name="Fulton L."/>
            <person name="Fulton B."/>
            <person name="Courtney L."/>
            <person name="Fronick C."/>
            <person name="Harrison M."/>
            <person name="Strong C."/>
            <person name="Farmer C."/>
            <person name="Delahaunty K."/>
            <person name="Markovic C."/>
            <person name="Hall O."/>
            <person name="Minx P."/>
            <person name="Tomlinson C."/>
            <person name="Mitreva M."/>
            <person name="Hou S."/>
            <person name="Chen J."/>
            <person name="Wollam A."/>
            <person name="Pepin K.H."/>
            <person name="Johnson M."/>
            <person name="Bhonagiri V."/>
            <person name="Zhang X."/>
            <person name="Suruliraj S."/>
            <person name="Warren W."/>
            <person name="Chinwalla A."/>
            <person name="Mardis E.R."/>
            <person name="Wilson R.K."/>
        </authorList>
    </citation>
    <scope>NUCLEOTIDE SEQUENCE [LARGE SCALE GENOMIC DNA]</scope>
    <source>
        <strain evidence="1 2">YIT 11841</strain>
    </source>
</reference>
<sequence length="39" mass="4600">MTSFEACMEGFFPSSTPFYTRMRKKGSHPSYFLNDSDLW</sequence>
<protein>
    <submittedName>
        <fullName evidence="1">Uncharacterized protein</fullName>
    </submittedName>
</protein>